<dbReference type="EMBL" id="KT239446">
    <property type="protein sequence ID" value="AKY02083.1"/>
    <property type="molecule type" value="Genomic_DNA"/>
</dbReference>
<gene>
    <name evidence="1" type="ORF">JD18_212</name>
</gene>
<dbReference type="Proteomes" id="UP000204179">
    <property type="component" value="Segment"/>
</dbReference>
<keyword evidence="2" id="KW-1185">Reference proteome</keyword>
<evidence type="ECO:0000313" key="1">
    <source>
        <dbReference type="EMBL" id="AKY02083.1"/>
    </source>
</evidence>
<protein>
    <submittedName>
        <fullName evidence="1">Uncharacterized protein</fullName>
    </submittedName>
</protein>
<proteinExistence type="predicted"/>
<dbReference type="GeneID" id="26518627"/>
<name>A0A0K1Y508_9CAUD</name>
<dbReference type="RefSeq" id="YP_009190793.1">
    <property type="nucleotide sequence ID" value="NC_028686.1"/>
</dbReference>
<dbReference type="KEGG" id="vg:26518627"/>
<accession>A0A0K1Y508</accession>
<reference evidence="1 2" key="1">
    <citation type="submission" date="2015-07" db="EMBL/GenBank/DDBJ databases">
        <title>Isolation and characterization of JD18-a novel lytic bacteriophage for Klebsiella pneumoniae.</title>
        <authorList>
            <person name="Fan J."/>
            <person name="Zhang X."/>
            <person name="Guo X."/>
            <person name="He P."/>
            <person name="Zhang Y."/>
        </authorList>
    </citation>
    <scope>NUCLEOTIDE SEQUENCE [LARGE SCALE GENOMIC DNA]</scope>
</reference>
<evidence type="ECO:0000313" key="2">
    <source>
        <dbReference type="Proteomes" id="UP000204179"/>
    </source>
</evidence>
<organism evidence="1 2">
    <name type="scientific">Klebsiella phage JD18</name>
    <dbReference type="NCBI Taxonomy" id="1698360"/>
    <lineage>
        <taxon>Viruses</taxon>
        <taxon>Duplodnaviria</taxon>
        <taxon>Heunggongvirae</taxon>
        <taxon>Uroviricota</taxon>
        <taxon>Caudoviricetes</taxon>
        <taxon>Pantevenvirales</taxon>
        <taxon>Straboviridae</taxon>
        <taxon>Tevenvirinae</taxon>
        <taxon>Jiaodavirus</taxon>
        <taxon>Jiaodavirus jd18</taxon>
    </lineage>
</organism>
<sequence length="70" mass="8103">MNQEQYETLKGLIAENELACIVFGRAAENYDKNDILSMNKPLRAIKEKYRANWGEKSKALHDFIDTLKDV</sequence>